<sequence>MAAGVGRTLEAYLSPLADQVSLLLSPTVQVRSSPPTFRHYVNVTSSGLRLSPARNSKFAIFVRDLSQLQVPLVLPIG</sequence>
<gene>
    <name evidence="1" type="ORF">AGR4A_pAt10466</name>
</gene>
<organism evidence="1 2">
    <name type="scientific">Agrobacterium tumefaciens str. B6</name>
    <dbReference type="NCBI Taxonomy" id="1183423"/>
    <lineage>
        <taxon>Bacteria</taxon>
        <taxon>Pseudomonadati</taxon>
        <taxon>Pseudomonadota</taxon>
        <taxon>Alphaproteobacteria</taxon>
        <taxon>Hyphomicrobiales</taxon>
        <taxon>Rhizobiaceae</taxon>
        <taxon>Rhizobium/Agrobacterium group</taxon>
        <taxon>Agrobacterium</taxon>
        <taxon>Agrobacterium tumefaciens complex</taxon>
    </lineage>
</organism>
<protein>
    <submittedName>
        <fullName evidence="1">Uncharacterized protein</fullName>
    </submittedName>
</protein>
<name>A0A822VBT0_AGRTU</name>
<comment type="caution">
    <text evidence="1">The sequence shown here is derived from an EMBL/GenBank/DDBJ whole genome shotgun (WGS) entry which is preliminary data.</text>
</comment>
<dbReference type="AlphaFoldDB" id="A0A822VBT0"/>
<dbReference type="Proteomes" id="UP000192074">
    <property type="component" value="Unassembled WGS sequence"/>
</dbReference>
<reference evidence="1 2" key="1">
    <citation type="submission" date="2016-01" db="EMBL/GenBank/DDBJ databases">
        <authorList>
            <person name="Regsiter A."/>
            <person name="william w."/>
        </authorList>
    </citation>
    <scope>NUCLEOTIDE SEQUENCE [LARGE SCALE GENOMIC DNA]</scope>
    <source>
        <strain evidence="1 2">B6</strain>
    </source>
</reference>
<accession>A0A822VBT0</accession>
<evidence type="ECO:0000313" key="2">
    <source>
        <dbReference type="Proteomes" id="UP000192074"/>
    </source>
</evidence>
<dbReference type="EMBL" id="FCNL01000040">
    <property type="protein sequence ID" value="CVI25087.1"/>
    <property type="molecule type" value="Genomic_DNA"/>
</dbReference>
<evidence type="ECO:0000313" key="1">
    <source>
        <dbReference type="EMBL" id="CVI25087.1"/>
    </source>
</evidence>
<proteinExistence type="predicted"/>